<evidence type="ECO:0008006" key="5">
    <source>
        <dbReference type="Google" id="ProtNLM"/>
    </source>
</evidence>
<dbReference type="EMBL" id="JAUYVK010000001">
    <property type="protein sequence ID" value="MDP2487761.1"/>
    <property type="molecule type" value="Genomic_DNA"/>
</dbReference>
<evidence type="ECO:0000313" key="3">
    <source>
        <dbReference type="EMBL" id="PTP33608.1"/>
    </source>
</evidence>
<evidence type="ECO:0000256" key="1">
    <source>
        <dbReference type="SAM" id="SignalP"/>
    </source>
</evidence>
<reference evidence="2" key="2">
    <citation type="submission" date="2023-07" db="EMBL/GenBank/DDBJ databases">
        <title>Genome content predicts the carbon catabolic preferences of heterotrophic bacteria.</title>
        <authorList>
            <person name="Gralka M."/>
        </authorList>
    </citation>
    <scope>NUCLEOTIDE SEQUENCE</scope>
    <source>
        <strain evidence="2">6E03</strain>
    </source>
</reference>
<sequence>MTSIKTIGLTAIALALMTITGCTSLKVKAANAFVSDPIITHADHDQLTEASSKIDGIRYTSMTTTIITTKAAKRTNGVARVDIEADGIEEVQSKWHGEEHVCQMYHDRMNNPETEGLSDIVGNGLALNYQIAIRGVDGQSYTCSGHVDPQ</sequence>
<dbReference type="RefSeq" id="WP_017089087.1">
    <property type="nucleotide sequence ID" value="NZ_CAWMQV010000113.1"/>
</dbReference>
<protein>
    <recommendedName>
        <fullName evidence="5">Lipoprotein</fullName>
    </recommendedName>
</protein>
<gene>
    <name evidence="3" type="ORF">CWO07_13675</name>
    <name evidence="2" type="ORF">Q8W38_00340</name>
</gene>
<dbReference type="AlphaFoldDB" id="A0A0P6Z1P1"/>
<dbReference type="PROSITE" id="PS51257">
    <property type="entry name" value="PROKAR_LIPOPROTEIN"/>
    <property type="match status" value="1"/>
</dbReference>
<evidence type="ECO:0000313" key="4">
    <source>
        <dbReference type="Proteomes" id="UP000244197"/>
    </source>
</evidence>
<name>A0A0P6Z1P1_VIBSP</name>
<dbReference type="Proteomes" id="UP000244197">
    <property type="component" value="Unassembled WGS sequence"/>
</dbReference>
<feature type="signal peptide" evidence="1">
    <location>
        <begin position="1"/>
        <end position="29"/>
    </location>
</feature>
<organism evidence="3 4">
    <name type="scientific">Vibrio splendidus</name>
    <dbReference type="NCBI Taxonomy" id="29497"/>
    <lineage>
        <taxon>Bacteria</taxon>
        <taxon>Pseudomonadati</taxon>
        <taxon>Pseudomonadota</taxon>
        <taxon>Gammaproteobacteria</taxon>
        <taxon>Vibrionales</taxon>
        <taxon>Vibrionaceae</taxon>
        <taxon>Vibrio</taxon>
    </lineage>
</organism>
<reference evidence="3 4" key="1">
    <citation type="submission" date="2017-11" db="EMBL/GenBank/DDBJ databases">
        <title>Population delineation of vibrios coincides with oyster pathogenicity.</title>
        <authorList>
            <person name="Bruto M."/>
            <person name="Labreuche Y."/>
            <person name="James A."/>
            <person name="Piel D."/>
            <person name="Chenivesse S."/>
            <person name="Petton B."/>
            <person name="Polz M.F."/>
            <person name="Le Roux F."/>
        </authorList>
    </citation>
    <scope>NUCLEOTIDE SEQUENCE [LARGE SCALE GENOMIC DNA]</scope>
    <source>
        <strain evidence="3 4">FF_144</strain>
    </source>
</reference>
<comment type="caution">
    <text evidence="3">The sequence shown here is derived from an EMBL/GenBank/DDBJ whole genome shotgun (WGS) entry which is preliminary data.</text>
</comment>
<dbReference type="Proteomes" id="UP001177883">
    <property type="component" value="Unassembled WGS sequence"/>
</dbReference>
<feature type="chain" id="PRO_5015043649" description="Lipoprotein" evidence="1">
    <location>
        <begin position="30"/>
        <end position="150"/>
    </location>
</feature>
<proteinExistence type="predicted"/>
<evidence type="ECO:0000313" key="2">
    <source>
        <dbReference type="EMBL" id="MDP2487761.1"/>
    </source>
</evidence>
<keyword evidence="1" id="KW-0732">Signal</keyword>
<dbReference type="EMBL" id="PIFK01000025">
    <property type="protein sequence ID" value="PTP33608.1"/>
    <property type="molecule type" value="Genomic_DNA"/>
</dbReference>
<accession>A0A0P6Z1P1</accession>